<feature type="transmembrane region" description="Helical" evidence="6">
    <location>
        <begin position="360"/>
        <end position="379"/>
    </location>
</feature>
<gene>
    <name evidence="9" type="ORF">A3A20_01065</name>
</gene>
<evidence type="ECO:0000256" key="6">
    <source>
        <dbReference type="SAM" id="Phobius"/>
    </source>
</evidence>
<dbReference type="STRING" id="1802557.A3A20_01065"/>
<dbReference type="Pfam" id="PF13567">
    <property type="entry name" value="DUF4131"/>
    <property type="match status" value="1"/>
</dbReference>
<dbReference type="PANTHER" id="PTHR30619">
    <property type="entry name" value="DNA INTERNALIZATION/COMPETENCE PROTEIN COMEC/REC2"/>
    <property type="match status" value="1"/>
</dbReference>
<keyword evidence="3 6" id="KW-0812">Transmembrane</keyword>
<evidence type="ECO:0000256" key="2">
    <source>
        <dbReference type="ARBA" id="ARBA00022475"/>
    </source>
</evidence>
<dbReference type="Proteomes" id="UP000178946">
    <property type="component" value="Unassembled WGS sequence"/>
</dbReference>
<evidence type="ECO:0000256" key="5">
    <source>
        <dbReference type="ARBA" id="ARBA00023136"/>
    </source>
</evidence>
<protein>
    <submittedName>
        <fullName evidence="9">Uncharacterized protein</fullName>
    </submittedName>
</protein>
<feature type="transmembrane region" description="Helical" evidence="6">
    <location>
        <begin position="256"/>
        <end position="276"/>
    </location>
</feature>
<reference evidence="9 10" key="1">
    <citation type="journal article" date="2016" name="Nat. Commun.">
        <title>Thousands of microbial genomes shed light on interconnected biogeochemical processes in an aquifer system.</title>
        <authorList>
            <person name="Anantharaman K."/>
            <person name="Brown C.T."/>
            <person name="Hug L.A."/>
            <person name="Sharon I."/>
            <person name="Castelle C.J."/>
            <person name="Probst A.J."/>
            <person name="Thomas B.C."/>
            <person name="Singh A."/>
            <person name="Wilkins M.J."/>
            <person name="Karaoz U."/>
            <person name="Brodie E.L."/>
            <person name="Williams K.H."/>
            <person name="Hubbard S.S."/>
            <person name="Banfield J.F."/>
        </authorList>
    </citation>
    <scope>NUCLEOTIDE SEQUENCE [LARGE SCALE GENOMIC DNA]</scope>
</reference>
<evidence type="ECO:0000259" key="7">
    <source>
        <dbReference type="Pfam" id="PF03772"/>
    </source>
</evidence>
<comment type="subcellular location">
    <subcellularLocation>
        <location evidence="1">Cell membrane</location>
        <topology evidence="1">Multi-pass membrane protein</topology>
    </subcellularLocation>
</comment>
<dbReference type="GO" id="GO:0005886">
    <property type="term" value="C:plasma membrane"/>
    <property type="evidence" value="ECO:0007669"/>
    <property type="project" value="UniProtKB-SubCell"/>
</dbReference>
<organism evidence="9 10">
    <name type="scientific">Candidatus Wolfebacteria bacterium RIFCSPLOWO2_01_FULL_45_19</name>
    <dbReference type="NCBI Taxonomy" id="1802557"/>
    <lineage>
        <taxon>Bacteria</taxon>
        <taxon>Candidatus Wolfeibacteriota</taxon>
    </lineage>
</organism>
<evidence type="ECO:0000256" key="3">
    <source>
        <dbReference type="ARBA" id="ARBA00022692"/>
    </source>
</evidence>
<feature type="transmembrane region" description="Helical" evidence="6">
    <location>
        <begin position="51"/>
        <end position="70"/>
    </location>
</feature>
<feature type="transmembrane region" description="Helical" evidence="6">
    <location>
        <begin position="227"/>
        <end position="250"/>
    </location>
</feature>
<dbReference type="Pfam" id="PF03772">
    <property type="entry name" value="Competence"/>
    <property type="match status" value="1"/>
</dbReference>
<dbReference type="AlphaFoldDB" id="A0A1F8DQB9"/>
<keyword evidence="4 6" id="KW-1133">Transmembrane helix</keyword>
<feature type="domain" description="ComEC/Rec2-related protein" evidence="7">
    <location>
        <begin position="204"/>
        <end position="471"/>
    </location>
</feature>
<dbReference type="PANTHER" id="PTHR30619:SF7">
    <property type="entry name" value="BETA-LACTAMASE DOMAIN PROTEIN"/>
    <property type="match status" value="1"/>
</dbReference>
<feature type="transmembrane region" description="Helical" evidence="6">
    <location>
        <begin position="427"/>
        <end position="446"/>
    </location>
</feature>
<comment type="caution">
    <text evidence="9">The sequence shown here is derived from an EMBL/GenBank/DDBJ whole genome shotgun (WGS) entry which is preliminary data.</text>
</comment>
<feature type="transmembrane region" description="Helical" evidence="6">
    <location>
        <begin position="391"/>
        <end position="415"/>
    </location>
</feature>
<dbReference type="InterPro" id="IPR052159">
    <property type="entry name" value="Competence_DNA_uptake"/>
</dbReference>
<dbReference type="NCBIfam" id="TIGR00360">
    <property type="entry name" value="ComEC_N-term"/>
    <property type="match status" value="1"/>
</dbReference>
<evidence type="ECO:0000256" key="1">
    <source>
        <dbReference type="ARBA" id="ARBA00004651"/>
    </source>
</evidence>
<keyword evidence="5 6" id="KW-0472">Membrane</keyword>
<evidence type="ECO:0000256" key="4">
    <source>
        <dbReference type="ARBA" id="ARBA00022989"/>
    </source>
</evidence>
<dbReference type="InterPro" id="IPR025405">
    <property type="entry name" value="DUF4131"/>
</dbReference>
<dbReference type="EMBL" id="MGIR01000007">
    <property type="protein sequence ID" value="OGM90827.1"/>
    <property type="molecule type" value="Genomic_DNA"/>
</dbReference>
<evidence type="ECO:0000259" key="8">
    <source>
        <dbReference type="Pfam" id="PF13567"/>
    </source>
</evidence>
<evidence type="ECO:0000313" key="10">
    <source>
        <dbReference type="Proteomes" id="UP000178946"/>
    </source>
</evidence>
<evidence type="ECO:0000313" key="9">
    <source>
        <dbReference type="EMBL" id="OGM90827.1"/>
    </source>
</evidence>
<name>A0A1F8DQB9_9BACT</name>
<feature type="domain" description="DUF4131" evidence="8">
    <location>
        <begin position="24"/>
        <end position="164"/>
    </location>
</feature>
<proteinExistence type="predicted"/>
<feature type="transmembrane region" description="Helical" evidence="6">
    <location>
        <begin position="452"/>
        <end position="470"/>
    </location>
</feature>
<feature type="transmembrane region" description="Helical" evidence="6">
    <location>
        <begin position="12"/>
        <end position="45"/>
    </location>
</feature>
<feature type="transmembrane region" description="Helical" evidence="6">
    <location>
        <begin position="320"/>
        <end position="339"/>
    </location>
</feature>
<keyword evidence="2" id="KW-1003">Cell membrane</keyword>
<accession>A0A1F8DQB9</accession>
<sequence>MPWHNVFFFSASGFILGTIFGGIGFSFFAAMFGAFVVLGVVFWLGVLRMKFIAAALLSVFFLLGNFYYAFDDYNYHLKKAAIADIAFFEGVVIDEPQRRVDRQVAKIKLAEGERILVHMNPYPELSYGDIIKISGKMVSPPDDSYGNYLAKERIHGTIFYPEIKITGKNSNPFFRALYSFRSGVKSSIGLLFTQRQSAFLGGIMFGDRDEFSREFLDKLSFSGTMHLTALSGLHMTMVVFAAIVVFLEIFRHKRRPAFWATFVTVALFVAMTGFKVSAIRASAMAFIVGLAEQTSRLYNPRNAIILAALVITMINPKAPVFDLGFQLSFVATASIIYLAPVFKRFSFFKKEDSYLGWREVLVITTAAQLGVAPFTMAYFANFSFSAFPANIAILVIMPILMLFGFAVAFASFVFWPLAVILSKQTAFLLDYSIAAVEIFYSLRVPFNPEIDIVAAVAYYAFLIYICAKWSPKAKNFFS</sequence>
<dbReference type="InterPro" id="IPR004477">
    <property type="entry name" value="ComEC_N"/>
</dbReference>